<keyword evidence="1" id="KW-0732">Signal</keyword>
<evidence type="ECO:0000313" key="3">
    <source>
        <dbReference type="Proteomes" id="UP000004994"/>
    </source>
</evidence>
<dbReference type="Gramene" id="Solyc03g082730.1.1">
    <property type="protein sequence ID" value="Solyc03g082730.1.1.1"/>
    <property type="gene ID" value="Solyc03g082730.1"/>
</dbReference>
<protein>
    <submittedName>
        <fullName evidence="2">Uncharacterized protein</fullName>
    </submittedName>
</protein>
<accession>A0A3Q7FKA3</accession>
<name>A0A3Q7FKA3_SOLLC</name>
<reference evidence="2" key="2">
    <citation type="submission" date="2019-01" db="UniProtKB">
        <authorList>
            <consortium name="EnsemblPlants"/>
        </authorList>
    </citation>
    <scope>IDENTIFICATION</scope>
    <source>
        <strain evidence="2">cv. Heinz 1706</strain>
    </source>
</reference>
<dbReference type="PaxDb" id="4081-Solyc03g082730.1.1"/>
<organism evidence="2">
    <name type="scientific">Solanum lycopersicum</name>
    <name type="common">Tomato</name>
    <name type="synonym">Lycopersicon esculentum</name>
    <dbReference type="NCBI Taxonomy" id="4081"/>
    <lineage>
        <taxon>Eukaryota</taxon>
        <taxon>Viridiplantae</taxon>
        <taxon>Streptophyta</taxon>
        <taxon>Embryophyta</taxon>
        <taxon>Tracheophyta</taxon>
        <taxon>Spermatophyta</taxon>
        <taxon>Magnoliopsida</taxon>
        <taxon>eudicotyledons</taxon>
        <taxon>Gunneridae</taxon>
        <taxon>Pentapetalae</taxon>
        <taxon>asterids</taxon>
        <taxon>lamiids</taxon>
        <taxon>Solanales</taxon>
        <taxon>Solanaceae</taxon>
        <taxon>Solanoideae</taxon>
        <taxon>Solaneae</taxon>
        <taxon>Solanum</taxon>
        <taxon>Solanum subgen. Lycopersicon</taxon>
    </lineage>
</organism>
<sequence length="59" mass="7328">MSFFLMIFLHLYIHSSLDFYCMYHQLYLIYSCMFENRNKYIDDFGPLMNIVHPKFSLFQ</sequence>
<feature type="chain" id="PRO_5018633933" evidence="1">
    <location>
        <begin position="19"/>
        <end position="59"/>
    </location>
</feature>
<keyword evidence="3" id="KW-1185">Reference proteome</keyword>
<evidence type="ECO:0000256" key="1">
    <source>
        <dbReference type="SAM" id="SignalP"/>
    </source>
</evidence>
<dbReference type="EnsemblPlants" id="Solyc03g082730.1.1">
    <property type="protein sequence ID" value="Solyc03g082730.1.1.1"/>
    <property type="gene ID" value="Solyc03g082730.1"/>
</dbReference>
<feature type="signal peptide" evidence="1">
    <location>
        <begin position="1"/>
        <end position="18"/>
    </location>
</feature>
<dbReference type="AlphaFoldDB" id="A0A3Q7FKA3"/>
<evidence type="ECO:0000313" key="2">
    <source>
        <dbReference type="EnsemblPlants" id="Solyc03g082730.1.1.1"/>
    </source>
</evidence>
<proteinExistence type="predicted"/>
<reference evidence="2" key="1">
    <citation type="journal article" date="2012" name="Nature">
        <title>The tomato genome sequence provides insights into fleshy fruit evolution.</title>
        <authorList>
            <consortium name="Tomato Genome Consortium"/>
        </authorList>
    </citation>
    <scope>NUCLEOTIDE SEQUENCE [LARGE SCALE GENOMIC DNA]</scope>
    <source>
        <strain evidence="2">cv. Heinz 1706</strain>
    </source>
</reference>
<dbReference type="Proteomes" id="UP000004994">
    <property type="component" value="Chromosome 3"/>
</dbReference>
<dbReference type="InParanoid" id="A0A3Q7FKA3"/>